<name>A0AAN6Z127_9PEZI</name>
<evidence type="ECO:0000259" key="2">
    <source>
        <dbReference type="Pfam" id="PF08241"/>
    </source>
</evidence>
<dbReference type="InterPro" id="IPR050508">
    <property type="entry name" value="Methyltransf_Superfamily"/>
</dbReference>
<dbReference type="AlphaFoldDB" id="A0AAN6Z127"/>
<dbReference type="EMBL" id="MU853241">
    <property type="protein sequence ID" value="KAK4120099.1"/>
    <property type="molecule type" value="Genomic_DNA"/>
</dbReference>
<keyword evidence="4" id="KW-1185">Reference proteome</keyword>
<evidence type="ECO:0000313" key="4">
    <source>
        <dbReference type="Proteomes" id="UP001302602"/>
    </source>
</evidence>
<reference evidence="3" key="1">
    <citation type="journal article" date="2023" name="Mol. Phylogenet. Evol.">
        <title>Genome-scale phylogeny and comparative genomics of the fungal order Sordariales.</title>
        <authorList>
            <person name="Hensen N."/>
            <person name="Bonometti L."/>
            <person name="Westerberg I."/>
            <person name="Brannstrom I.O."/>
            <person name="Guillou S."/>
            <person name="Cros-Aarteil S."/>
            <person name="Calhoun S."/>
            <person name="Haridas S."/>
            <person name="Kuo A."/>
            <person name="Mondo S."/>
            <person name="Pangilinan J."/>
            <person name="Riley R."/>
            <person name="LaButti K."/>
            <person name="Andreopoulos B."/>
            <person name="Lipzen A."/>
            <person name="Chen C."/>
            <person name="Yan M."/>
            <person name="Daum C."/>
            <person name="Ng V."/>
            <person name="Clum A."/>
            <person name="Steindorff A."/>
            <person name="Ohm R.A."/>
            <person name="Martin F."/>
            <person name="Silar P."/>
            <person name="Natvig D.O."/>
            <person name="Lalanne C."/>
            <person name="Gautier V."/>
            <person name="Ament-Velasquez S.L."/>
            <person name="Kruys A."/>
            <person name="Hutchinson M.I."/>
            <person name="Powell A.J."/>
            <person name="Barry K."/>
            <person name="Miller A.N."/>
            <person name="Grigoriev I.V."/>
            <person name="Debuchy R."/>
            <person name="Gladieux P."/>
            <person name="Hiltunen Thoren M."/>
            <person name="Johannesson H."/>
        </authorList>
    </citation>
    <scope>NUCLEOTIDE SEQUENCE</scope>
    <source>
        <strain evidence="3">CBS 731.68</strain>
    </source>
</reference>
<dbReference type="Pfam" id="PF08241">
    <property type="entry name" value="Methyltransf_11"/>
    <property type="match status" value="1"/>
</dbReference>
<dbReference type="GO" id="GO:0032259">
    <property type="term" value="P:methylation"/>
    <property type="evidence" value="ECO:0007669"/>
    <property type="project" value="UniProtKB-KW"/>
</dbReference>
<dbReference type="PANTHER" id="PTHR42912:SF93">
    <property type="entry name" value="N6-ADENOSINE-METHYLTRANSFERASE TMT1A"/>
    <property type="match status" value="1"/>
</dbReference>
<keyword evidence="3" id="KW-0808">Transferase</keyword>
<evidence type="ECO:0000256" key="1">
    <source>
        <dbReference type="SAM" id="MobiDB-lite"/>
    </source>
</evidence>
<comment type="caution">
    <text evidence="3">The sequence shown here is derived from an EMBL/GenBank/DDBJ whole genome shotgun (WGS) entry which is preliminary data.</text>
</comment>
<dbReference type="InterPro" id="IPR013216">
    <property type="entry name" value="Methyltransf_11"/>
</dbReference>
<dbReference type="CDD" id="cd02440">
    <property type="entry name" value="AdoMet_MTases"/>
    <property type="match status" value="1"/>
</dbReference>
<dbReference type="RefSeq" id="XP_062643871.1">
    <property type="nucleotide sequence ID" value="XM_062786061.1"/>
</dbReference>
<accession>A0AAN6Z127</accession>
<keyword evidence="3" id="KW-0489">Methyltransferase</keyword>
<sequence length="285" mass="31182">MTATHNSYAPGHDASQTKHHEWRTAENSAVHLLPHLARLAPHTPHLKLLDVGAGSGTITASLAKYLPPGGRITATDISDDILLRARNHAATQSLGTDKITFLKASVYHLPFQDGEFDVVHAHQVLSHLGAPVDAIREMFRVCRPGGGGVVSLRETDMAMWCFWPETPALQEGFRGLMARTLTANGGQDRAGRRLVSWALAAGVPRGQIEAGFGTWCYSEPGDQRAWGEAMIERLKTGQMRSKGIEMGITTEQEIEDMIKAWREWVETEDATLGIMNGEVIIKKGS</sequence>
<dbReference type="InterPro" id="IPR029063">
    <property type="entry name" value="SAM-dependent_MTases_sf"/>
</dbReference>
<dbReference type="GeneID" id="87822827"/>
<feature type="domain" description="Methyltransferase type 11" evidence="2">
    <location>
        <begin position="49"/>
        <end position="146"/>
    </location>
</feature>
<evidence type="ECO:0000313" key="3">
    <source>
        <dbReference type="EMBL" id="KAK4120099.1"/>
    </source>
</evidence>
<dbReference type="SUPFAM" id="SSF53335">
    <property type="entry name" value="S-adenosyl-L-methionine-dependent methyltransferases"/>
    <property type="match status" value="1"/>
</dbReference>
<reference evidence="3" key="2">
    <citation type="submission" date="2023-05" db="EMBL/GenBank/DDBJ databases">
        <authorList>
            <consortium name="Lawrence Berkeley National Laboratory"/>
            <person name="Steindorff A."/>
            <person name="Hensen N."/>
            <person name="Bonometti L."/>
            <person name="Westerberg I."/>
            <person name="Brannstrom I.O."/>
            <person name="Guillou S."/>
            <person name="Cros-Aarteil S."/>
            <person name="Calhoun S."/>
            <person name="Haridas S."/>
            <person name="Kuo A."/>
            <person name="Mondo S."/>
            <person name="Pangilinan J."/>
            <person name="Riley R."/>
            <person name="Labutti K."/>
            <person name="Andreopoulos B."/>
            <person name="Lipzen A."/>
            <person name="Chen C."/>
            <person name="Yanf M."/>
            <person name="Daum C."/>
            <person name="Ng V."/>
            <person name="Clum A."/>
            <person name="Ohm R."/>
            <person name="Martin F."/>
            <person name="Silar P."/>
            <person name="Natvig D."/>
            <person name="Lalanne C."/>
            <person name="Gautier V."/>
            <person name="Ament-Velasquez S.L."/>
            <person name="Kruys A."/>
            <person name="Hutchinson M.I."/>
            <person name="Powell A.J."/>
            <person name="Barry K."/>
            <person name="Miller A.N."/>
            <person name="Grigoriev I.V."/>
            <person name="Debuchy R."/>
            <person name="Gladieux P."/>
            <person name="Thoren M.H."/>
            <person name="Johannesson H."/>
        </authorList>
    </citation>
    <scope>NUCLEOTIDE SEQUENCE</scope>
    <source>
        <strain evidence="3">CBS 731.68</strain>
    </source>
</reference>
<dbReference type="GO" id="GO:0008757">
    <property type="term" value="F:S-adenosylmethionine-dependent methyltransferase activity"/>
    <property type="evidence" value="ECO:0007669"/>
    <property type="project" value="InterPro"/>
</dbReference>
<proteinExistence type="predicted"/>
<dbReference type="Gene3D" id="3.40.50.150">
    <property type="entry name" value="Vaccinia Virus protein VP39"/>
    <property type="match status" value="1"/>
</dbReference>
<dbReference type="Proteomes" id="UP001302602">
    <property type="component" value="Unassembled WGS sequence"/>
</dbReference>
<organism evidence="3 4">
    <name type="scientific">Parathielavia appendiculata</name>
    <dbReference type="NCBI Taxonomy" id="2587402"/>
    <lineage>
        <taxon>Eukaryota</taxon>
        <taxon>Fungi</taxon>
        <taxon>Dikarya</taxon>
        <taxon>Ascomycota</taxon>
        <taxon>Pezizomycotina</taxon>
        <taxon>Sordariomycetes</taxon>
        <taxon>Sordariomycetidae</taxon>
        <taxon>Sordariales</taxon>
        <taxon>Chaetomiaceae</taxon>
        <taxon>Parathielavia</taxon>
    </lineage>
</organism>
<dbReference type="PANTHER" id="PTHR42912">
    <property type="entry name" value="METHYLTRANSFERASE"/>
    <property type="match status" value="1"/>
</dbReference>
<feature type="region of interest" description="Disordered" evidence="1">
    <location>
        <begin position="1"/>
        <end position="21"/>
    </location>
</feature>
<gene>
    <name evidence="3" type="ORF">N657DRAFT_168525</name>
</gene>
<protein>
    <submittedName>
        <fullName evidence="3">S-adenosyl-L-methionine-dependent methyltransferase</fullName>
    </submittedName>
</protein>